<reference evidence="2 3" key="1">
    <citation type="journal article" date="2015" name="Sci. Rep.">
        <title>The power of single molecule real-time sequencing technology in the de novo assembly of a eukaryotic genome.</title>
        <authorList>
            <person name="Sakai H."/>
            <person name="Naito K."/>
            <person name="Ogiso-Tanaka E."/>
            <person name="Takahashi Y."/>
            <person name="Iseki K."/>
            <person name="Muto C."/>
            <person name="Satou K."/>
            <person name="Teruya K."/>
            <person name="Shiroma A."/>
            <person name="Shimoji M."/>
            <person name="Hirano T."/>
            <person name="Itoh T."/>
            <person name="Kaga A."/>
            <person name="Tomooka N."/>
        </authorList>
    </citation>
    <scope>NUCLEOTIDE SEQUENCE [LARGE SCALE GENOMIC DNA]</scope>
    <source>
        <strain evidence="3">cv. Shumari</strain>
    </source>
</reference>
<feature type="transmembrane region" description="Helical" evidence="1">
    <location>
        <begin position="76"/>
        <end position="96"/>
    </location>
</feature>
<keyword evidence="3" id="KW-1185">Reference proteome</keyword>
<evidence type="ECO:0000313" key="3">
    <source>
        <dbReference type="Proteomes" id="UP000291084"/>
    </source>
</evidence>
<protein>
    <submittedName>
        <fullName evidence="2">Uncharacterized protein</fullName>
    </submittedName>
</protein>
<accession>A0A0S3R2B4</accession>
<dbReference type="Proteomes" id="UP000291084">
    <property type="component" value="Chromosome 1"/>
</dbReference>
<evidence type="ECO:0000256" key="1">
    <source>
        <dbReference type="SAM" id="Phobius"/>
    </source>
</evidence>
<evidence type="ECO:0000313" key="2">
    <source>
        <dbReference type="EMBL" id="BAT74764.1"/>
    </source>
</evidence>
<organism evidence="2 3">
    <name type="scientific">Vigna angularis var. angularis</name>
    <dbReference type="NCBI Taxonomy" id="157739"/>
    <lineage>
        <taxon>Eukaryota</taxon>
        <taxon>Viridiplantae</taxon>
        <taxon>Streptophyta</taxon>
        <taxon>Embryophyta</taxon>
        <taxon>Tracheophyta</taxon>
        <taxon>Spermatophyta</taxon>
        <taxon>Magnoliopsida</taxon>
        <taxon>eudicotyledons</taxon>
        <taxon>Gunneridae</taxon>
        <taxon>Pentapetalae</taxon>
        <taxon>rosids</taxon>
        <taxon>fabids</taxon>
        <taxon>Fabales</taxon>
        <taxon>Fabaceae</taxon>
        <taxon>Papilionoideae</taxon>
        <taxon>50 kb inversion clade</taxon>
        <taxon>NPAAA clade</taxon>
        <taxon>indigoferoid/millettioid clade</taxon>
        <taxon>Phaseoleae</taxon>
        <taxon>Vigna</taxon>
    </lineage>
</organism>
<name>A0A0S3R2B4_PHAAN</name>
<keyword evidence="1" id="KW-0812">Transmembrane</keyword>
<keyword evidence="1" id="KW-0472">Membrane</keyword>
<dbReference type="EMBL" id="AP015034">
    <property type="protein sequence ID" value="BAT74764.1"/>
    <property type="molecule type" value="Genomic_DNA"/>
</dbReference>
<keyword evidence="1" id="KW-1133">Transmembrane helix</keyword>
<feature type="non-terminal residue" evidence="2">
    <location>
        <position position="1"/>
    </location>
</feature>
<proteinExistence type="predicted"/>
<dbReference type="AlphaFoldDB" id="A0A0S3R2B4"/>
<sequence length="100" mass="11755">KARTVPRSSSPSSFDHLPFDLPFLLIIASKSSIESLFRLIPEIFFHLIPKLRPFYQSLSWSRVRVSIRFFKVTRSLYFLVYSPKLLVFVFTCLIFPPNSR</sequence>
<gene>
    <name evidence="2" type="primary">Vigan.01G251200</name>
    <name evidence="2" type="ORF">VIGAN_01251200</name>
</gene>